<proteinExistence type="predicted"/>
<evidence type="ECO:0000313" key="1">
    <source>
        <dbReference type="EMBL" id="CAF5184860.1"/>
    </source>
</evidence>
<reference evidence="1" key="1">
    <citation type="submission" date="2021-02" db="EMBL/GenBank/DDBJ databases">
        <authorList>
            <person name="Nowell W R."/>
        </authorList>
    </citation>
    <scope>NUCLEOTIDE SEQUENCE</scope>
</reference>
<evidence type="ECO:0000313" key="3">
    <source>
        <dbReference type="Proteomes" id="UP000681720"/>
    </source>
</evidence>
<feature type="non-terminal residue" evidence="1">
    <location>
        <position position="1"/>
    </location>
</feature>
<gene>
    <name evidence="1" type="ORF">GIL414_LOCUS70646</name>
    <name evidence="2" type="ORF">SMN809_LOCUS80964</name>
</gene>
<dbReference type="EMBL" id="CAJOBI010346829">
    <property type="protein sequence ID" value="CAF5218465.1"/>
    <property type="molecule type" value="Genomic_DNA"/>
</dbReference>
<accession>A0A8S3HNC2</accession>
<comment type="caution">
    <text evidence="1">The sequence shown here is derived from an EMBL/GenBank/DDBJ whole genome shotgun (WGS) entry which is preliminary data.</text>
</comment>
<sequence>MINSFILYLDSWNNSIIGNVPLKLSNSFIFYLGFRKNSIIGLGRILLLVDDEFYDSESTSIIHIFEYSLFTFMTAV</sequence>
<dbReference type="AlphaFoldDB" id="A0A8S3HNC2"/>
<dbReference type="Proteomes" id="UP000676336">
    <property type="component" value="Unassembled WGS sequence"/>
</dbReference>
<name>A0A8S3HNC2_9BILA</name>
<dbReference type="Proteomes" id="UP000681720">
    <property type="component" value="Unassembled WGS sequence"/>
</dbReference>
<dbReference type="EMBL" id="CAJOBJ010332676">
    <property type="protein sequence ID" value="CAF5184860.1"/>
    <property type="molecule type" value="Genomic_DNA"/>
</dbReference>
<evidence type="ECO:0000313" key="2">
    <source>
        <dbReference type="EMBL" id="CAF5218465.1"/>
    </source>
</evidence>
<organism evidence="1 3">
    <name type="scientific">Rotaria magnacalcarata</name>
    <dbReference type="NCBI Taxonomy" id="392030"/>
    <lineage>
        <taxon>Eukaryota</taxon>
        <taxon>Metazoa</taxon>
        <taxon>Spiralia</taxon>
        <taxon>Gnathifera</taxon>
        <taxon>Rotifera</taxon>
        <taxon>Eurotatoria</taxon>
        <taxon>Bdelloidea</taxon>
        <taxon>Philodinida</taxon>
        <taxon>Philodinidae</taxon>
        <taxon>Rotaria</taxon>
    </lineage>
</organism>
<protein>
    <submittedName>
        <fullName evidence="1">Uncharacterized protein</fullName>
    </submittedName>
</protein>